<dbReference type="Proteomes" id="UP000054270">
    <property type="component" value="Unassembled WGS sequence"/>
</dbReference>
<feature type="region of interest" description="Disordered" evidence="1">
    <location>
        <begin position="15"/>
        <end position="38"/>
    </location>
</feature>
<organism evidence="3 4">
    <name type="scientific">Hypholoma sublateritium (strain FD-334 SS-4)</name>
    <dbReference type="NCBI Taxonomy" id="945553"/>
    <lineage>
        <taxon>Eukaryota</taxon>
        <taxon>Fungi</taxon>
        <taxon>Dikarya</taxon>
        <taxon>Basidiomycota</taxon>
        <taxon>Agaricomycotina</taxon>
        <taxon>Agaricomycetes</taxon>
        <taxon>Agaricomycetidae</taxon>
        <taxon>Agaricales</taxon>
        <taxon>Agaricineae</taxon>
        <taxon>Strophariaceae</taxon>
        <taxon>Hypholoma</taxon>
    </lineage>
</organism>
<keyword evidence="2" id="KW-1133">Transmembrane helix</keyword>
<dbReference type="AlphaFoldDB" id="A0A0D2MFA2"/>
<evidence type="ECO:0000256" key="1">
    <source>
        <dbReference type="SAM" id="MobiDB-lite"/>
    </source>
</evidence>
<protein>
    <submittedName>
        <fullName evidence="3">Uncharacterized protein</fullName>
    </submittedName>
</protein>
<evidence type="ECO:0000313" key="3">
    <source>
        <dbReference type="EMBL" id="KJA22253.1"/>
    </source>
</evidence>
<proteinExistence type="predicted"/>
<sequence length="164" mass="18298">MLLPRRILRRGQACAPRSTSATKYPPSTAQDQGTPSQVHTGMSRAVSVFFLSICIGDVTLCWVRTVALRTACSYSALRSTSAPLRALVRARGLAEVYGPSCRKLQATRRKWRRRTHVIAAFYSFTLTGVGLWSLAGCLPRRAPSSHPKLHEHHQIVRRGQMVRM</sequence>
<keyword evidence="2" id="KW-0812">Transmembrane</keyword>
<name>A0A0D2MFA2_HYPSF</name>
<reference evidence="4" key="1">
    <citation type="submission" date="2014-04" db="EMBL/GenBank/DDBJ databases">
        <title>Evolutionary Origins and Diversification of the Mycorrhizal Mutualists.</title>
        <authorList>
            <consortium name="DOE Joint Genome Institute"/>
            <consortium name="Mycorrhizal Genomics Consortium"/>
            <person name="Kohler A."/>
            <person name="Kuo A."/>
            <person name="Nagy L.G."/>
            <person name="Floudas D."/>
            <person name="Copeland A."/>
            <person name="Barry K.W."/>
            <person name="Cichocki N."/>
            <person name="Veneault-Fourrey C."/>
            <person name="LaButti K."/>
            <person name="Lindquist E.A."/>
            <person name="Lipzen A."/>
            <person name="Lundell T."/>
            <person name="Morin E."/>
            <person name="Murat C."/>
            <person name="Riley R."/>
            <person name="Ohm R."/>
            <person name="Sun H."/>
            <person name="Tunlid A."/>
            <person name="Henrissat B."/>
            <person name="Grigoriev I.V."/>
            <person name="Hibbett D.S."/>
            <person name="Martin F."/>
        </authorList>
    </citation>
    <scope>NUCLEOTIDE SEQUENCE [LARGE SCALE GENOMIC DNA]</scope>
    <source>
        <strain evidence="4">FD-334 SS-4</strain>
    </source>
</reference>
<keyword evidence="2" id="KW-0472">Membrane</keyword>
<feature type="transmembrane region" description="Helical" evidence="2">
    <location>
        <begin position="117"/>
        <end position="135"/>
    </location>
</feature>
<dbReference type="EMBL" id="KN817551">
    <property type="protein sequence ID" value="KJA22253.1"/>
    <property type="molecule type" value="Genomic_DNA"/>
</dbReference>
<accession>A0A0D2MFA2</accession>
<feature type="compositionally biased region" description="Polar residues" evidence="1">
    <location>
        <begin position="17"/>
        <end position="38"/>
    </location>
</feature>
<evidence type="ECO:0000313" key="4">
    <source>
        <dbReference type="Proteomes" id="UP000054270"/>
    </source>
</evidence>
<gene>
    <name evidence="3" type="ORF">HYPSUDRAFT_661543</name>
</gene>
<evidence type="ECO:0000256" key="2">
    <source>
        <dbReference type="SAM" id="Phobius"/>
    </source>
</evidence>
<keyword evidence="4" id="KW-1185">Reference proteome</keyword>